<protein>
    <submittedName>
        <fullName evidence="1">Uncharacterized protein</fullName>
    </submittedName>
</protein>
<feature type="non-terminal residue" evidence="1">
    <location>
        <position position="233"/>
    </location>
</feature>
<feature type="non-terminal residue" evidence="1">
    <location>
        <position position="1"/>
    </location>
</feature>
<dbReference type="PANTHER" id="PTHR42976:SF1">
    <property type="entry name" value="GH18 DOMAIN-CONTAINING PROTEIN-RELATED"/>
    <property type="match status" value="1"/>
</dbReference>
<name>A0A383E245_9ZZZZ</name>
<accession>A0A383E245</accession>
<reference evidence="1" key="1">
    <citation type="submission" date="2018-05" db="EMBL/GenBank/DDBJ databases">
        <authorList>
            <person name="Lanie J.A."/>
            <person name="Ng W.-L."/>
            <person name="Kazmierczak K.M."/>
            <person name="Andrzejewski T.M."/>
            <person name="Davidsen T.M."/>
            <person name="Wayne K.J."/>
            <person name="Tettelin H."/>
            <person name="Glass J.I."/>
            <person name="Rusch D."/>
            <person name="Podicherti R."/>
            <person name="Tsui H.-C.T."/>
            <person name="Winkler M.E."/>
        </authorList>
    </citation>
    <scope>NUCLEOTIDE SEQUENCE</scope>
</reference>
<proteinExistence type="predicted"/>
<dbReference type="AlphaFoldDB" id="A0A383E245"/>
<dbReference type="SUPFAM" id="SSF51445">
    <property type="entry name" value="(Trans)glycosidases"/>
    <property type="match status" value="1"/>
</dbReference>
<organism evidence="1">
    <name type="scientific">marine metagenome</name>
    <dbReference type="NCBI Taxonomy" id="408172"/>
    <lineage>
        <taxon>unclassified sequences</taxon>
        <taxon>metagenomes</taxon>
        <taxon>ecological metagenomes</taxon>
    </lineage>
</organism>
<dbReference type="InterPro" id="IPR052750">
    <property type="entry name" value="GH18_Chitinase"/>
</dbReference>
<dbReference type="PANTHER" id="PTHR42976">
    <property type="entry name" value="BIFUNCTIONAL CHITINASE/LYSOZYME-RELATED"/>
    <property type="match status" value="1"/>
</dbReference>
<dbReference type="EMBL" id="UINC01221924">
    <property type="protein sequence ID" value="SVE50465.1"/>
    <property type="molecule type" value="Genomic_DNA"/>
</dbReference>
<gene>
    <name evidence="1" type="ORF">METZ01_LOCUS503319</name>
</gene>
<dbReference type="InterPro" id="IPR017853">
    <property type="entry name" value="GH"/>
</dbReference>
<dbReference type="Gene3D" id="3.20.20.80">
    <property type="entry name" value="Glycosidases"/>
    <property type="match status" value="1"/>
</dbReference>
<evidence type="ECO:0000313" key="1">
    <source>
        <dbReference type="EMBL" id="SVE50465.1"/>
    </source>
</evidence>
<sequence length="233" mass="25816">SFVYPITQKLRSQNIKYTISFGGAAGTYLAQACPDATSLANEYENIIKYYSPNNLDFDIENDMQTNNQQLANLTTALNSVHKNHPDIKISFTLKVMPEGLVDNVGLNVIKQLKANNANFDFNINIMAMDYGPSYTGNMAKYAEDAATRTLAQVKNYFPNKTMANISITPMIGINDTAPLNFSTQDAKDLTAWSKENNTGWLSMWSINRDHSCSSIWPDNTCSGANPAVKDTTK</sequence>